<feature type="domain" description="Probable transposase IS891/IS1136/IS1341" evidence="6">
    <location>
        <begin position="225"/>
        <end position="330"/>
    </location>
</feature>
<dbReference type="GO" id="GO:0032196">
    <property type="term" value="P:transposition"/>
    <property type="evidence" value="ECO:0007669"/>
    <property type="project" value="UniProtKB-KW"/>
</dbReference>
<reference evidence="8 9" key="1">
    <citation type="submission" date="2021-06" db="EMBL/GenBank/DDBJ databases">
        <title>Halomicroarcula sp. a new haloarchaeum isolated from saline soil.</title>
        <authorList>
            <person name="Duran-Viseras A."/>
            <person name="Sanchez-Porro C."/>
            <person name="Ventosa A."/>
        </authorList>
    </citation>
    <scope>NUCLEOTIDE SEQUENCE [LARGE SCALE GENOMIC DNA]</scope>
    <source>
        <strain evidence="8 9">F27</strain>
    </source>
</reference>
<dbReference type="GO" id="GO:0006310">
    <property type="term" value="P:DNA recombination"/>
    <property type="evidence" value="ECO:0007669"/>
    <property type="project" value="UniProtKB-KW"/>
</dbReference>
<feature type="compositionally biased region" description="Basic and acidic residues" evidence="5">
    <location>
        <begin position="457"/>
        <end position="467"/>
    </location>
</feature>
<dbReference type="AlphaFoldDB" id="A0AAW4PJW6"/>
<keyword evidence="2" id="KW-0815">Transposition</keyword>
<feature type="domain" description="Cas12f1-like TNB" evidence="7">
    <location>
        <begin position="349"/>
        <end position="413"/>
    </location>
</feature>
<evidence type="ECO:0000256" key="1">
    <source>
        <dbReference type="ARBA" id="ARBA00008761"/>
    </source>
</evidence>
<dbReference type="Pfam" id="PF07282">
    <property type="entry name" value="Cas12f1-like_TNB"/>
    <property type="match status" value="1"/>
</dbReference>
<evidence type="ECO:0000256" key="4">
    <source>
        <dbReference type="ARBA" id="ARBA00023172"/>
    </source>
</evidence>
<dbReference type="GO" id="GO:0003677">
    <property type="term" value="F:DNA binding"/>
    <property type="evidence" value="ECO:0007669"/>
    <property type="project" value="UniProtKB-KW"/>
</dbReference>
<evidence type="ECO:0000313" key="8">
    <source>
        <dbReference type="EMBL" id="MBX0298284.1"/>
    </source>
</evidence>
<gene>
    <name evidence="8" type="ORF">EGH23_25840</name>
</gene>
<keyword evidence="3" id="KW-0238">DNA-binding</keyword>
<dbReference type="EMBL" id="RKLT01000050">
    <property type="protein sequence ID" value="MBX0298284.1"/>
    <property type="molecule type" value="Genomic_DNA"/>
</dbReference>
<accession>A0AAW4PJW6</accession>
<evidence type="ECO:0000256" key="5">
    <source>
        <dbReference type="SAM" id="MobiDB-lite"/>
    </source>
</evidence>
<dbReference type="InterPro" id="IPR001959">
    <property type="entry name" value="Transposase"/>
</dbReference>
<comment type="caution">
    <text evidence="8">The sequence shown here is derived from an EMBL/GenBank/DDBJ whole genome shotgun (WGS) entry which is preliminary data.</text>
</comment>
<evidence type="ECO:0000313" key="9">
    <source>
        <dbReference type="Proteomes" id="UP001430455"/>
    </source>
</evidence>
<protein>
    <submittedName>
        <fullName evidence="8">Transposase</fullName>
    </submittedName>
</protein>
<sequence>MRRANTFSVRPLSHRGRLALIELLDSSAACFNEINYDRRQAYFSARHDADDHHTVAELKDIVRDVASQEEYRNKYIQQLSSSIPQQLDRKNWQTWKGFFDLLRKYRDPEDDEITDEPSAPGYWKEDGTRQLHTVIRNDTYSLELGERSRLEIPLGKELKEKYGFGYNEKLRLEVRGRPHWKGPNGSLELSYDRTAETFTARQSVGRTHTDPVRRFTDTCTLATTSSEDEGVVAAVDIGANNLAAVVTSEGDHVVFHGRPCFEQFHALTREIADLQSGLPDDRYYTDRIERLYRRRQEQRDHAQDALVRHLARWLVERGVTDLYAGKLDDVRKKHWSATVNEKTDLFWAHGRFRDRLEDVLEDECGITVHEESEAGTSSECPVCGVKNVHRSGDLVQCLSCGFEGHSDVVGAVNFLAEQADLEGGPMARPAARGQNRPRDAVACLEWDDHRWQHRGHSTKEEPADRSTRKGNLASGAGSGTA</sequence>
<keyword evidence="4" id="KW-0233">DNA recombination</keyword>
<comment type="similarity">
    <text evidence="1">In the C-terminal section; belongs to the transposase 35 family.</text>
</comment>
<dbReference type="InterPro" id="IPR010095">
    <property type="entry name" value="Cas12f1-like_TNB"/>
</dbReference>
<dbReference type="Pfam" id="PF01385">
    <property type="entry name" value="OrfB_IS605"/>
    <property type="match status" value="1"/>
</dbReference>
<proteinExistence type="inferred from homology"/>
<dbReference type="RefSeq" id="WP_220582860.1">
    <property type="nucleotide sequence ID" value="NZ_RKLT01000050.1"/>
</dbReference>
<feature type="region of interest" description="Disordered" evidence="5">
    <location>
        <begin position="452"/>
        <end position="481"/>
    </location>
</feature>
<dbReference type="Proteomes" id="UP001430455">
    <property type="component" value="Unassembled WGS sequence"/>
</dbReference>
<evidence type="ECO:0000259" key="7">
    <source>
        <dbReference type="Pfam" id="PF07282"/>
    </source>
</evidence>
<keyword evidence="9" id="KW-1185">Reference proteome</keyword>
<evidence type="ECO:0000256" key="2">
    <source>
        <dbReference type="ARBA" id="ARBA00022578"/>
    </source>
</evidence>
<dbReference type="NCBIfam" id="NF040570">
    <property type="entry name" value="guided_TnpB"/>
    <property type="match status" value="1"/>
</dbReference>
<evidence type="ECO:0000256" key="3">
    <source>
        <dbReference type="ARBA" id="ARBA00023125"/>
    </source>
</evidence>
<evidence type="ECO:0000259" key="6">
    <source>
        <dbReference type="Pfam" id="PF01385"/>
    </source>
</evidence>
<name>A0AAW4PJW6_9EURY</name>
<organism evidence="8 9">
    <name type="scientific">Haloarcula nitratireducens</name>
    <dbReference type="NCBI Taxonomy" id="2487749"/>
    <lineage>
        <taxon>Archaea</taxon>
        <taxon>Methanobacteriati</taxon>
        <taxon>Methanobacteriota</taxon>
        <taxon>Stenosarchaea group</taxon>
        <taxon>Halobacteria</taxon>
        <taxon>Halobacteriales</taxon>
        <taxon>Haloarculaceae</taxon>
        <taxon>Haloarcula</taxon>
    </lineage>
</organism>